<dbReference type="Pfam" id="PF00908">
    <property type="entry name" value="dTDP_sugar_isom"/>
    <property type="match status" value="1"/>
</dbReference>
<keyword evidence="2" id="KW-1185">Reference proteome</keyword>
<dbReference type="EMBL" id="MLAK01000155">
    <property type="protein sequence ID" value="OHT16059.1"/>
    <property type="molecule type" value="Genomic_DNA"/>
</dbReference>
<dbReference type="SUPFAM" id="SSF51182">
    <property type="entry name" value="RmlC-like cupins"/>
    <property type="match status" value="1"/>
</dbReference>
<sequence>MLQSFTRTELGVKDCYTYTAVRDADHSTTDTIEFFNVTKNFTDPAMQQVNVTRSKKNAIRGIHISAFPKVVFCPVGRIYDIVVDMRPDSPTFKKWCGAWLDKDTHIVCPPFCAHGVFAAEEDSVICYYQGGTFFNHLDYAISCKDPALGLELPKPVDADDYIMSEKDLTSPNAGPELWAKIKERMDDPIKDMHTVTNSDVVVISANQNYSVADALPLIDNVQAHEGFRGHLLQMNSLNRESLRAALVSLRPKFGVIYQISSEKVNTRKASTDFLTEALNIIQVCAELQHQLVIVAESHFPGIEIIRDLIKKERPNEVTLLAGQCFLHKNLTNKEAAERIKQYESEFSTLPSFTNLDELSGAAFDCLLNKKAGSFEFTNKGALNVDDLKTFCEQQGVQLNAKVGTQPSKFDALPSDTKEAANSFQELKSTFRA</sequence>
<evidence type="ECO:0000313" key="2">
    <source>
        <dbReference type="Proteomes" id="UP000179807"/>
    </source>
</evidence>
<dbReference type="InterPro" id="IPR014710">
    <property type="entry name" value="RmlC-like_jellyroll"/>
</dbReference>
<comment type="caution">
    <text evidence="1">The sequence shown here is derived from an EMBL/GenBank/DDBJ whole genome shotgun (WGS) entry which is preliminary data.</text>
</comment>
<dbReference type="GO" id="GO:0000271">
    <property type="term" value="P:polysaccharide biosynthetic process"/>
    <property type="evidence" value="ECO:0007669"/>
    <property type="project" value="TreeGrafter"/>
</dbReference>
<dbReference type="AlphaFoldDB" id="A0A1J4KXS8"/>
<organism evidence="1 2">
    <name type="scientific">Tritrichomonas foetus</name>
    <dbReference type="NCBI Taxonomy" id="1144522"/>
    <lineage>
        <taxon>Eukaryota</taxon>
        <taxon>Metamonada</taxon>
        <taxon>Parabasalia</taxon>
        <taxon>Tritrichomonadida</taxon>
        <taxon>Tritrichomonadidae</taxon>
        <taxon>Tritrichomonas</taxon>
    </lineage>
</organism>
<dbReference type="InterPro" id="IPR011051">
    <property type="entry name" value="RmlC_Cupin_sf"/>
</dbReference>
<name>A0A1J4KXS8_9EUKA</name>
<dbReference type="GO" id="GO:0008830">
    <property type="term" value="F:dTDP-4-dehydrorhamnose 3,5-epimerase activity"/>
    <property type="evidence" value="ECO:0007669"/>
    <property type="project" value="InterPro"/>
</dbReference>
<dbReference type="GO" id="GO:0005829">
    <property type="term" value="C:cytosol"/>
    <property type="evidence" value="ECO:0007669"/>
    <property type="project" value="TreeGrafter"/>
</dbReference>
<proteinExistence type="predicted"/>
<dbReference type="InterPro" id="IPR000888">
    <property type="entry name" value="RmlC-like"/>
</dbReference>
<dbReference type="GeneID" id="94848841"/>
<dbReference type="Proteomes" id="UP000179807">
    <property type="component" value="Unassembled WGS sequence"/>
</dbReference>
<dbReference type="VEuPathDB" id="TrichDB:TRFO_42104"/>
<protein>
    <submittedName>
        <fullName evidence="1">dTDP-4-dehydrorhamnose 3,5-epimerase family protein</fullName>
    </submittedName>
</protein>
<dbReference type="RefSeq" id="XP_068369195.1">
    <property type="nucleotide sequence ID" value="XM_068514137.1"/>
</dbReference>
<dbReference type="PANTHER" id="PTHR21047:SF2">
    <property type="entry name" value="THYMIDINE DIPHOSPHO-4-KETO-RHAMNOSE 3,5-EPIMERASE"/>
    <property type="match status" value="1"/>
</dbReference>
<accession>A0A1J4KXS8</accession>
<dbReference type="PANTHER" id="PTHR21047">
    <property type="entry name" value="DTDP-6-DEOXY-D-GLUCOSE-3,5 EPIMERASE"/>
    <property type="match status" value="1"/>
</dbReference>
<reference evidence="1" key="1">
    <citation type="submission" date="2016-10" db="EMBL/GenBank/DDBJ databases">
        <authorList>
            <person name="Benchimol M."/>
            <person name="Almeida L.G."/>
            <person name="Vasconcelos A.T."/>
            <person name="Perreira-Neves A."/>
            <person name="Rosa I.A."/>
            <person name="Tasca T."/>
            <person name="Bogo M.R."/>
            <person name="de Souza W."/>
        </authorList>
    </citation>
    <scope>NUCLEOTIDE SEQUENCE [LARGE SCALE GENOMIC DNA]</scope>
    <source>
        <strain evidence="1">K</strain>
    </source>
</reference>
<dbReference type="Gene3D" id="2.60.120.10">
    <property type="entry name" value="Jelly Rolls"/>
    <property type="match status" value="1"/>
</dbReference>
<evidence type="ECO:0000313" key="1">
    <source>
        <dbReference type="EMBL" id="OHT16059.1"/>
    </source>
</evidence>
<dbReference type="OrthoDB" id="9973973at2759"/>
<gene>
    <name evidence="1" type="ORF">TRFO_42104</name>
</gene>